<dbReference type="EMBL" id="UINC01198913">
    <property type="protein sequence ID" value="SVE17086.1"/>
    <property type="molecule type" value="Genomic_DNA"/>
</dbReference>
<evidence type="ECO:0000313" key="2">
    <source>
        <dbReference type="EMBL" id="SVE17086.1"/>
    </source>
</evidence>
<proteinExistence type="predicted"/>
<organism evidence="2">
    <name type="scientific">marine metagenome</name>
    <dbReference type="NCBI Taxonomy" id="408172"/>
    <lineage>
        <taxon>unclassified sequences</taxon>
        <taxon>metagenomes</taxon>
        <taxon>ecological metagenomes</taxon>
    </lineage>
</organism>
<gene>
    <name evidence="2" type="ORF">METZ01_LOCUS469940</name>
</gene>
<feature type="domain" description="NAD-dependent DNA ligase adenylation" evidence="1">
    <location>
        <begin position="68"/>
        <end position="143"/>
    </location>
</feature>
<dbReference type="AlphaFoldDB" id="A0A383BA80"/>
<accession>A0A383BA80</accession>
<name>A0A383BA80_9ZZZZ</name>
<feature type="non-terminal residue" evidence="2">
    <location>
        <position position="1"/>
    </location>
</feature>
<protein>
    <recommendedName>
        <fullName evidence="1">NAD-dependent DNA ligase adenylation domain-containing protein</fullName>
    </recommendedName>
</protein>
<reference evidence="2" key="1">
    <citation type="submission" date="2018-05" db="EMBL/GenBank/DDBJ databases">
        <authorList>
            <person name="Lanie J.A."/>
            <person name="Ng W.-L."/>
            <person name="Kazmierczak K.M."/>
            <person name="Andrzejewski T.M."/>
            <person name="Davidsen T.M."/>
            <person name="Wayne K.J."/>
            <person name="Tettelin H."/>
            <person name="Glass J.I."/>
            <person name="Rusch D."/>
            <person name="Podicherti R."/>
            <person name="Tsui H.-C.T."/>
            <person name="Winkler M.E."/>
        </authorList>
    </citation>
    <scope>NUCLEOTIDE SEQUENCE</scope>
</reference>
<feature type="non-terminal residue" evidence="2">
    <location>
        <position position="145"/>
    </location>
</feature>
<evidence type="ECO:0000259" key="1">
    <source>
        <dbReference type="Pfam" id="PF01653"/>
    </source>
</evidence>
<dbReference type="Pfam" id="PF01653">
    <property type="entry name" value="DNA_ligase_aden"/>
    <property type="match status" value="1"/>
</dbReference>
<dbReference type="SUPFAM" id="SSF56091">
    <property type="entry name" value="DNA ligase/mRNA capping enzyme, catalytic domain"/>
    <property type="match status" value="1"/>
</dbReference>
<dbReference type="GO" id="GO:0003911">
    <property type="term" value="F:DNA ligase (NAD+) activity"/>
    <property type="evidence" value="ECO:0007669"/>
    <property type="project" value="InterPro"/>
</dbReference>
<dbReference type="InterPro" id="IPR013839">
    <property type="entry name" value="DNAligase_adenylation"/>
</dbReference>
<dbReference type="Gene3D" id="3.30.470.30">
    <property type="entry name" value="DNA ligase/mRNA capping enzyme"/>
    <property type="match status" value="1"/>
</dbReference>
<sequence>MSDQDPKLWKTPKLVAFLEKAALTYRQGLPLIDDDTYDHIYLAELRRREPDHPFLNKVEVEPDFGSRRLKHPKSMLSMEKSYSVDETRKWVTRILKEAGKQSIDETDINVIVTAKLDGLAAMLREDQLLVTRGDGIHGNDITSSF</sequence>